<accession>A0AAD9VE34</accession>
<organism evidence="7 8">
    <name type="scientific">Acropora cervicornis</name>
    <name type="common">Staghorn coral</name>
    <dbReference type="NCBI Taxonomy" id="6130"/>
    <lineage>
        <taxon>Eukaryota</taxon>
        <taxon>Metazoa</taxon>
        <taxon>Cnidaria</taxon>
        <taxon>Anthozoa</taxon>
        <taxon>Hexacorallia</taxon>
        <taxon>Scleractinia</taxon>
        <taxon>Astrocoeniina</taxon>
        <taxon>Acroporidae</taxon>
        <taxon>Acropora</taxon>
    </lineage>
</organism>
<dbReference type="GO" id="GO:0030091">
    <property type="term" value="P:protein repair"/>
    <property type="evidence" value="ECO:0007669"/>
    <property type="project" value="InterPro"/>
</dbReference>
<dbReference type="Pfam" id="PF01641">
    <property type="entry name" value="SelR"/>
    <property type="match status" value="1"/>
</dbReference>
<dbReference type="EMBL" id="JARQWQ010000006">
    <property type="protein sequence ID" value="KAK2571081.1"/>
    <property type="molecule type" value="Genomic_DNA"/>
</dbReference>
<dbReference type="EC" id="1.8.4.12" evidence="2"/>
<feature type="chain" id="PRO_5042052129" description="peptide-methionine (R)-S-oxide reductase" evidence="5">
    <location>
        <begin position="23"/>
        <end position="143"/>
    </location>
</feature>
<dbReference type="PANTHER" id="PTHR10173:SF52">
    <property type="entry name" value="METHIONINE-R-SULFOXIDE REDUCTASE B1"/>
    <property type="match status" value="1"/>
</dbReference>
<evidence type="ECO:0000256" key="1">
    <source>
        <dbReference type="ARBA" id="ARBA00007174"/>
    </source>
</evidence>
<dbReference type="PANTHER" id="PTHR10173">
    <property type="entry name" value="METHIONINE SULFOXIDE REDUCTASE"/>
    <property type="match status" value="1"/>
</dbReference>
<dbReference type="Gene3D" id="2.170.150.20">
    <property type="entry name" value="Peptide methionine sulfoxide reductase"/>
    <property type="match status" value="1"/>
</dbReference>
<evidence type="ECO:0000259" key="6">
    <source>
        <dbReference type="PROSITE" id="PS51790"/>
    </source>
</evidence>
<dbReference type="GO" id="GO:0033743">
    <property type="term" value="F:peptide-methionine (R)-S-oxide reductase activity"/>
    <property type="evidence" value="ECO:0007669"/>
    <property type="project" value="UniProtKB-EC"/>
</dbReference>
<feature type="domain" description="MsrB" evidence="6">
    <location>
        <begin position="42"/>
        <end position="143"/>
    </location>
</feature>
<dbReference type="InterPro" id="IPR011057">
    <property type="entry name" value="Mss4-like_sf"/>
</dbReference>
<keyword evidence="3" id="KW-0560">Oxidoreductase</keyword>
<dbReference type="PROSITE" id="PS51790">
    <property type="entry name" value="MSRB"/>
    <property type="match status" value="1"/>
</dbReference>
<dbReference type="AlphaFoldDB" id="A0AAD9VE34"/>
<gene>
    <name evidence="7" type="ORF">P5673_003638</name>
</gene>
<sequence length="143" mass="16018">MSDVFLQFLVAIISLIKMGSEGLCFLVATKTDQEPYKVVFTTKELKERLSPQEYYVTQEKGTERAFTGRLVYNKEKGVYKCTVCDKVLFKSDTKFESGSGIALIKCPQNNDLHNLVMSAVFGYLPLALARKTGVSCKVKVIQT</sequence>
<dbReference type="GO" id="GO:0006979">
    <property type="term" value="P:response to oxidative stress"/>
    <property type="evidence" value="ECO:0007669"/>
    <property type="project" value="InterPro"/>
</dbReference>
<dbReference type="Proteomes" id="UP001249851">
    <property type="component" value="Unassembled WGS sequence"/>
</dbReference>
<evidence type="ECO:0000313" key="8">
    <source>
        <dbReference type="Proteomes" id="UP001249851"/>
    </source>
</evidence>
<protein>
    <recommendedName>
        <fullName evidence="2">peptide-methionine (R)-S-oxide reductase</fullName>
        <ecNumber evidence="2">1.8.4.12</ecNumber>
    </recommendedName>
</protein>
<name>A0AAD9VE34_ACRCE</name>
<dbReference type="InterPro" id="IPR028427">
    <property type="entry name" value="Met_Sox_Rdtase_MsrB"/>
</dbReference>
<keyword evidence="8" id="KW-1185">Reference proteome</keyword>
<dbReference type="InterPro" id="IPR002579">
    <property type="entry name" value="Met_Sox_Rdtase_MsrB_dom"/>
</dbReference>
<comment type="similarity">
    <text evidence="1">Belongs to the MsrB Met sulfoxide reductase family.</text>
</comment>
<dbReference type="GO" id="GO:0005737">
    <property type="term" value="C:cytoplasm"/>
    <property type="evidence" value="ECO:0007669"/>
    <property type="project" value="TreeGrafter"/>
</dbReference>
<keyword evidence="5" id="KW-0732">Signal</keyword>
<proteinExistence type="inferred from homology"/>
<reference evidence="7" key="2">
    <citation type="journal article" date="2023" name="Science">
        <title>Genomic signatures of disease resistance in endangered staghorn corals.</title>
        <authorList>
            <person name="Vollmer S.V."/>
            <person name="Selwyn J.D."/>
            <person name="Despard B.A."/>
            <person name="Roesel C.L."/>
        </authorList>
    </citation>
    <scope>NUCLEOTIDE SEQUENCE</scope>
    <source>
        <strain evidence="7">K2</strain>
    </source>
</reference>
<evidence type="ECO:0000256" key="2">
    <source>
        <dbReference type="ARBA" id="ARBA00012499"/>
    </source>
</evidence>
<comment type="catalytic activity">
    <reaction evidence="4">
        <text>L-methionyl-[protein] + [thioredoxin]-disulfide + H2O = L-methionyl-(R)-S-oxide-[protein] + [thioredoxin]-dithiol</text>
        <dbReference type="Rhea" id="RHEA:24164"/>
        <dbReference type="Rhea" id="RHEA-COMP:10698"/>
        <dbReference type="Rhea" id="RHEA-COMP:10700"/>
        <dbReference type="Rhea" id="RHEA-COMP:12313"/>
        <dbReference type="Rhea" id="RHEA-COMP:12314"/>
        <dbReference type="ChEBI" id="CHEBI:15377"/>
        <dbReference type="ChEBI" id="CHEBI:16044"/>
        <dbReference type="ChEBI" id="CHEBI:29950"/>
        <dbReference type="ChEBI" id="CHEBI:45764"/>
        <dbReference type="ChEBI" id="CHEBI:50058"/>
        <dbReference type="EC" id="1.8.4.12"/>
    </reaction>
</comment>
<evidence type="ECO:0000256" key="3">
    <source>
        <dbReference type="ARBA" id="ARBA00023002"/>
    </source>
</evidence>
<dbReference type="SUPFAM" id="SSF51316">
    <property type="entry name" value="Mss4-like"/>
    <property type="match status" value="1"/>
</dbReference>
<evidence type="ECO:0000256" key="5">
    <source>
        <dbReference type="SAM" id="SignalP"/>
    </source>
</evidence>
<reference evidence="7" key="1">
    <citation type="journal article" date="2023" name="G3 (Bethesda)">
        <title>Whole genome assembly and annotation of the endangered Caribbean coral Acropora cervicornis.</title>
        <authorList>
            <person name="Selwyn J.D."/>
            <person name="Vollmer S.V."/>
        </authorList>
    </citation>
    <scope>NUCLEOTIDE SEQUENCE</scope>
    <source>
        <strain evidence="7">K2</strain>
    </source>
</reference>
<feature type="signal peptide" evidence="5">
    <location>
        <begin position="1"/>
        <end position="22"/>
    </location>
</feature>
<evidence type="ECO:0000256" key="4">
    <source>
        <dbReference type="ARBA" id="ARBA00048488"/>
    </source>
</evidence>
<comment type="caution">
    <text evidence="7">The sequence shown here is derived from an EMBL/GenBank/DDBJ whole genome shotgun (WGS) entry which is preliminary data.</text>
</comment>
<evidence type="ECO:0000313" key="7">
    <source>
        <dbReference type="EMBL" id="KAK2571081.1"/>
    </source>
</evidence>